<evidence type="ECO:0000256" key="7">
    <source>
        <dbReference type="SAM" id="MobiDB-lite"/>
    </source>
</evidence>
<evidence type="ECO:0000313" key="10">
    <source>
        <dbReference type="EMBL" id="TDP07956.1"/>
    </source>
</evidence>
<dbReference type="InterPro" id="IPR027478">
    <property type="entry name" value="LdcA_N"/>
</dbReference>
<dbReference type="InterPro" id="IPR027461">
    <property type="entry name" value="Carboxypeptidase_A_C_sf"/>
</dbReference>
<keyword evidence="3" id="KW-0645">Protease</keyword>
<dbReference type="AlphaFoldDB" id="A0A4R6N1R7"/>
<dbReference type="CDD" id="cd07025">
    <property type="entry name" value="Peptidase_S66"/>
    <property type="match status" value="1"/>
</dbReference>
<evidence type="ECO:0000256" key="1">
    <source>
        <dbReference type="ARBA" id="ARBA00010233"/>
    </source>
</evidence>
<dbReference type="GO" id="GO:0006508">
    <property type="term" value="P:proteolysis"/>
    <property type="evidence" value="ECO:0007669"/>
    <property type="project" value="UniProtKB-KW"/>
</dbReference>
<dbReference type="PANTHER" id="PTHR30237">
    <property type="entry name" value="MURAMOYLTETRAPEPTIDE CARBOXYPEPTIDASE"/>
    <property type="match status" value="1"/>
</dbReference>
<dbReference type="OrthoDB" id="9807329at2"/>
<dbReference type="GO" id="GO:0004180">
    <property type="term" value="F:carboxypeptidase activity"/>
    <property type="evidence" value="ECO:0007669"/>
    <property type="project" value="UniProtKB-KW"/>
</dbReference>
<dbReference type="InterPro" id="IPR040449">
    <property type="entry name" value="Peptidase_S66_N"/>
</dbReference>
<protein>
    <submittedName>
        <fullName evidence="10">Muramoyltetrapeptide carboxypeptidase</fullName>
    </submittedName>
</protein>
<keyword evidence="2 10" id="KW-0121">Carboxypeptidase</keyword>
<feature type="domain" description="LD-carboxypeptidase N-terminal" evidence="8">
    <location>
        <begin position="6"/>
        <end position="120"/>
    </location>
</feature>
<dbReference type="EMBL" id="SNXE01000006">
    <property type="protein sequence ID" value="TDP07956.1"/>
    <property type="molecule type" value="Genomic_DNA"/>
</dbReference>
<evidence type="ECO:0000313" key="11">
    <source>
        <dbReference type="Proteomes" id="UP000295357"/>
    </source>
</evidence>
<feature type="region of interest" description="Disordered" evidence="7">
    <location>
        <begin position="316"/>
        <end position="337"/>
    </location>
</feature>
<sequence>MSSLTLYTPAGVLAKSQPLKRAAKRLGQLGFEVEIDADALARHQRFAGDDATRLAALHRVAEAAPSVALASRGGYGLTRLLDQIDWALLARAVERGTRWVGHSDLTSLHLGLLAHTKLRSAEAFGLWAGPLACDDFGREEAEGGVDEITRDCFVEAMQGLLEAVGFRTEAGFDGLHARGTLWGGNLCVLNSLLGTPHFPKIKGGILFLEDVNEHPYRVERMLLQLAQAGVLQAQKAVVLGEFSAWKKSPLDRGYTLKSAIAAVRERCPGLLILTGLPFGHVPTKVCLPVGAKMDLVVQGREALMIWGPDPAHHQHAHDCDEACSHEAEHEAKRPSSR</sequence>
<feature type="active site" description="Charge relay system" evidence="6">
    <location>
        <position position="209"/>
    </location>
</feature>
<dbReference type="PANTHER" id="PTHR30237:SF2">
    <property type="entry name" value="MUREIN TETRAPEPTIDE CARBOXYPEPTIDASE"/>
    <property type="match status" value="1"/>
</dbReference>
<feature type="domain" description="LD-carboxypeptidase C-terminal" evidence="9">
    <location>
        <begin position="178"/>
        <end position="295"/>
    </location>
</feature>
<evidence type="ECO:0000259" key="9">
    <source>
        <dbReference type="Pfam" id="PF17676"/>
    </source>
</evidence>
<keyword evidence="11" id="KW-1185">Reference proteome</keyword>
<organism evidence="10 11">
    <name type="scientific">Roseateles asaccharophilus</name>
    <dbReference type="NCBI Taxonomy" id="582607"/>
    <lineage>
        <taxon>Bacteria</taxon>
        <taxon>Pseudomonadati</taxon>
        <taxon>Pseudomonadota</taxon>
        <taxon>Betaproteobacteria</taxon>
        <taxon>Burkholderiales</taxon>
        <taxon>Sphaerotilaceae</taxon>
        <taxon>Roseateles</taxon>
    </lineage>
</organism>
<dbReference type="InterPro" id="IPR003507">
    <property type="entry name" value="S66_fam"/>
</dbReference>
<dbReference type="SUPFAM" id="SSF52317">
    <property type="entry name" value="Class I glutamine amidotransferase-like"/>
    <property type="match status" value="1"/>
</dbReference>
<dbReference type="Pfam" id="PF17676">
    <property type="entry name" value="Peptidase_S66C"/>
    <property type="match status" value="1"/>
</dbReference>
<keyword evidence="5" id="KW-0720">Serine protease</keyword>
<dbReference type="Proteomes" id="UP000295357">
    <property type="component" value="Unassembled WGS sequence"/>
</dbReference>
<dbReference type="Gene3D" id="3.40.50.10740">
    <property type="entry name" value="Class I glutamine amidotransferase-like"/>
    <property type="match status" value="1"/>
</dbReference>
<dbReference type="SUPFAM" id="SSF141986">
    <property type="entry name" value="LD-carboxypeptidase A C-terminal domain-like"/>
    <property type="match status" value="1"/>
</dbReference>
<evidence type="ECO:0000256" key="6">
    <source>
        <dbReference type="PIRSR" id="PIRSR028757-1"/>
    </source>
</evidence>
<evidence type="ECO:0000256" key="4">
    <source>
        <dbReference type="ARBA" id="ARBA00022801"/>
    </source>
</evidence>
<proteinExistence type="inferred from homology"/>
<dbReference type="PIRSF" id="PIRSF028757">
    <property type="entry name" value="LD-carboxypeptidase"/>
    <property type="match status" value="1"/>
</dbReference>
<comment type="similarity">
    <text evidence="1">Belongs to the peptidase S66 family.</text>
</comment>
<dbReference type="InterPro" id="IPR040921">
    <property type="entry name" value="Peptidase_S66C"/>
</dbReference>
<keyword evidence="4" id="KW-0378">Hydrolase</keyword>
<dbReference type="GO" id="GO:0008236">
    <property type="term" value="F:serine-type peptidase activity"/>
    <property type="evidence" value="ECO:0007669"/>
    <property type="project" value="UniProtKB-KW"/>
</dbReference>
<evidence type="ECO:0000259" key="8">
    <source>
        <dbReference type="Pfam" id="PF02016"/>
    </source>
</evidence>
<dbReference type="InterPro" id="IPR029062">
    <property type="entry name" value="Class_I_gatase-like"/>
</dbReference>
<dbReference type="Pfam" id="PF02016">
    <property type="entry name" value="Peptidase_S66"/>
    <property type="match status" value="1"/>
</dbReference>
<accession>A0A4R6N1R7</accession>
<gene>
    <name evidence="10" type="ORF">DFR39_106222</name>
</gene>
<comment type="caution">
    <text evidence="10">The sequence shown here is derived from an EMBL/GenBank/DDBJ whole genome shotgun (WGS) entry which is preliminary data.</text>
</comment>
<evidence type="ECO:0000256" key="2">
    <source>
        <dbReference type="ARBA" id="ARBA00022645"/>
    </source>
</evidence>
<feature type="active site" description="Charge relay system" evidence="6">
    <location>
        <position position="280"/>
    </location>
</feature>
<dbReference type="RefSeq" id="WP_133604235.1">
    <property type="nucleotide sequence ID" value="NZ_JAUFPJ010000007.1"/>
</dbReference>
<reference evidence="10 11" key="1">
    <citation type="submission" date="2019-03" db="EMBL/GenBank/DDBJ databases">
        <title>Genomic Encyclopedia of Type Strains, Phase IV (KMG-IV): sequencing the most valuable type-strain genomes for metagenomic binning, comparative biology and taxonomic classification.</title>
        <authorList>
            <person name="Goeker M."/>
        </authorList>
    </citation>
    <scope>NUCLEOTIDE SEQUENCE [LARGE SCALE GENOMIC DNA]</scope>
    <source>
        <strain evidence="10 11">DSM 25082</strain>
    </source>
</reference>
<evidence type="ECO:0000256" key="3">
    <source>
        <dbReference type="ARBA" id="ARBA00022670"/>
    </source>
</evidence>
<feature type="active site" description="Nucleophile" evidence="6">
    <location>
        <position position="103"/>
    </location>
</feature>
<dbReference type="Gene3D" id="3.50.30.60">
    <property type="entry name" value="LD-carboxypeptidase A C-terminal domain-like"/>
    <property type="match status" value="1"/>
</dbReference>
<evidence type="ECO:0000256" key="5">
    <source>
        <dbReference type="ARBA" id="ARBA00022825"/>
    </source>
</evidence>
<name>A0A4R6N1R7_9BURK</name>